<keyword evidence="11" id="KW-1185">Reference proteome</keyword>
<evidence type="ECO:0000256" key="3">
    <source>
        <dbReference type="ARBA" id="ARBA00022729"/>
    </source>
</evidence>
<reference evidence="10" key="1">
    <citation type="submission" date="2021-12" db="EMBL/GenBank/DDBJ databases">
        <authorList>
            <person name="King R."/>
        </authorList>
    </citation>
    <scope>NUCLEOTIDE SEQUENCE</scope>
</reference>
<feature type="region of interest" description="Disordered" evidence="8">
    <location>
        <begin position="108"/>
        <end position="138"/>
    </location>
</feature>
<dbReference type="InterPro" id="IPR048525">
    <property type="entry name" value="DDR1-2_DS-like"/>
</dbReference>
<sequence>MDNIFMAAGSVSYEPGSYLRAGQFLDDRFAVFSEAKLWFSVGGKYFTGDPITYTYMEDRIFEHSRNITIKLHHRIGRAVKIQLFFAARWIMISEVNFDSAPANGNFSEEVPVSNEAPAQPEVYVEKDFSHTSSNVPGE</sequence>
<keyword evidence="7" id="KW-0325">Glycoprotein</keyword>
<gene>
    <name evidence="10" type="ORF">BEMITA_LOCUS10684</name>
</gene>
<evidence type="ECO:0000256" key="2">
    <source>
        <dbReference type="ARBA" id="ARBA00022692"/>
    </source>
</evidence>
<keyword evidence="5" id="KW-0472">Membrane</keyword>
<evidence type="ECO:0000313" key="10">
    <source>
        <dbReference type="EMBL" id="CAH0392130.1"/>
    </source>
</evidence>
<evidence type="ECO:0000256" key="6">
    <source>
        <dbReference type="ARBA" id="ARBA00023157"/>
    </source>
</evidence>
<keyword evidence="3" id="KW-0732">Signal</keyword>
<evidence type="ECO:0000256" key="7">
    <source>
        <dbReference type="ARBA" id="ARBA00023180"/>
    </source>
</evidence>
<proteinExistence type="predicted"/>
<dbReference type="GO" id="GO:0016020">
    <property type="term" value="C:membrane"/>
    <property type="evidence" value="ECO:0007669"/>
    <property type="project" value="UniProtKB-SubCell"/>
</dbReference>
<evidence type="ECO:0000313" key="11">
    <source>
        <dbReference type="Proteomes" id="UP001152759"/>
    </source>
</evidence>
<evidence type="ECO:0000256" key="1">
    <source>
        <dbReference type="ARBA" id="ARBA00004479"/>
    </source>
</evidence>
<organism evidence="10 11">
    <name type="scientific">Bemisia tabaci</name>
    <name type="common">Sweetpotato whitefly</name>
    <name type="synonym">Aleurodes tabaci</name>
    <dbReference type="NCBI Taxonomy" id="7038"/>
    <lineage>
        <taxon>Eukaryota</taxon>
        <taxon>Metazoa</taxon>
        <taxon>Ecdysozoa</taxon>
        <taxon>Arthropoda</taxon>
        <taxon>Hexapoda</taxon>
        <taxon>Insecta</taxon>
        <taxon>Pterygota</taxon>
        <taxon>Neoptera</taxon>
        <taxon>Paraneoptera</taxon>
        <taxon>Hemiptera</taxon>
        <taxon>Sternorrhyncha</taxon>
        <taxon>Aleyrodoidea</taxon>
        <taxon>Aleyrodidae</taxon>
        <taxon>Aleyrodinae</taxon>
        <taxon>Bemisia</taxon>
    </lineage>
</organism>
<evidence type="ECO:0000256" key="8">
    <source>
        <dbReference type="SAM" id="MobiDB-lite"/>
    </source>
</evidence>
<dbReference type="EMBL" id="OU963867">
    <property type="protein sequence ID" value="CAH0392130.1"/>
    <property type="molecule type" value="Genomic_DNA"/>
</dbReference>
<keyword evidence="4" id="KW-1133">Transmembrane helix</keyword>
<evidence type="ECO:0000256" key="4">
    <source>
        <dbReference type="ARBA" id="ARBA00022989"/>
    </source>
</evidence>
<keyword evidence="6" id="KW-1015">Disulfide bond</keyword>
<dbReference type="Gene3D" id="2.60.120.1190">
    <property type="match status" value="1"/>
</dbReference>
<evidence type="ECO:0000259" key="9">
    <source>
        <dbReference type="Pfam" id="PF21114"/>
    </source>
</evidence>
<protein>
    <recommendedName>
        <fullName evidence="9">Discoidin domain-containing protein</fullName>
    </recommendedName>
</protein>
<dbReference type="Pfam" id="PF21114">
    <property type="entry name" value="DDR1-2_DS-like"/>
    <property type="match status" value="1"/>
</dbReference>
<name>A0A9P0AG51_BEMTA</name>
<keyword evidence="2" id="KW-0812">Transmembrane</keyword>
<evidence type="ECO:0000256" key="5">
    <source>
        <dbReference type="ARBA" id="ARBA00023136"/>
    </source>
</evidence>
<comment type="subcellular location">
    <subcellularLocation>
        <location evidence="1">Membrane</location>
        <topology evidence="1">Single-pass type I membrane protein</topology>
    </subcellularLocation>
</comment>
<accession>A0A9P0AG51</accession>
<feature type="domain" description="Discoidin" evidence="9">
    <location>
        <begin position="29"/>
        <end position="99"/>
    </location>
</feature>
<dbReference type="Proteomes" id="UP001152759">
    <property type="component" value="Chromosome 6"/>
</dbReference>
<dbReference type="AlphaFoldDB" id="A0A9P0AG51"/>